<keyword evidence="3" id="KW-1185">Reference proteome</keyword>
<dbReference type="PANTHER" id="PTHR40453">
    <property type="entry name" value="PROTEIN YOEF"/>
    <property type="match status" value="1"/>
</dbReference>
<evidence type="ECO:0000313" key="2">
    <source>
        <dbReference type="EMBL" id="MEB3101610.1"/>
    </source>
</evidence>
<dbReference type="PANTHER" id="PTHR40453:SF1">
    <property type="entry name" value="PROTEIN YOEF"/>
    <property type="match status" value="1"/>
</dbReference>
<comment type="similarity">
    <text evidence="1">Belongs to the EutP/PduV family.</text>
</comment>
<dbReference type="PIRSF" id="PIRSF036409">
    <property type="entry name" value="EutP_PduV"/>
    <property type="match status" value="1"/>
</dbReference>
<dbReference type="Proteomes" id="UP001310386">
    <property type="component" value="Unassembled WGS sequence"/>
</dbReference>
<protein>
    <submittedName>
        <fullName evidence="2">EutP/PduV family microcompartment system protein</fullName>
    </submittedName>
</protein>
<dbReference type="RefSeq" id="WP_371753729.1">
    <property type="nucleotide sequence ID" value="NZ_JAYJLD010000009.1"/>
</dbReference>
<dbReference type="InterPro" id="IPR027417">
    <property type="entry name" value="P-loop_NTPase"/>
</dbReference>
<dbReference type="EMBL" id="JAYJLD010000009">
    <property type="protein sequence ID" value="MEB3101610.1"/>
    <property type="molecule type" value="Genomic_DNA"/>
</dbReference>
<proteinExistence type="inferred from homology"/>
<gene>
    <name evidence="2" type="ORF">VF724_08035</name>
</gene>
<keyword evidence="1" id="KW-0547">Nucleotide-binding</keyword>
<evidence type="ECO:0000313" key="3">
    <source>
        <dbReference type="Proteomes" id="UP001310386"/>
    </source>
</evidence>
<organism evidence="2 3">
    <name type="scientific">Ferviditalea candida</name>
    <dbReference type="NCBI Taxonomy" id="3108399"/>
    <lineage>
        <taxon>Bacteria</taxon>
        <taxon>Bacillati</taxon>
        <taxon>Bacillota</taxon>
        <taxon>Bacilli</taxon>
        <taxon>Bacillales</taxon>
        <taxon>Paenibacillaceae</taxon>
        <taxon>Ferviditalea</taxon>
    </lineage>
</organism>
<accession>A0ABU5ZKJ1</accession>
<dbReference type="Gene3D" id="3.40.50.300">
    <property type="entry name" value="P-loop containing nucleotide triphosphate hydrolases"/>
    <property type="match status" value="1"/>
</dbReference>
<reference evidence="2" key="1">
    <citation type="submission" date="2023-12" db="EMBL/GenBank/DDBJ databases">
        <title>Fervidustalea candida gen. nov., sp. nov., a novel member of the family Paenibacillaceae isolated from a geothermal area.</title>
        <authorList>
            <person name="Li W.-J."/>
            <person name="Jiao J.-Y."/>
            <person name="Chen Y."/>
        </authorList>
    </citation>
    <scope>NUCLEOTIDE SEQUENCE</scope>
    <source>
        <strain evidence="2">SYSU GA230002</strain>
    </source>
</reference>
<comment type="caution">
    <text evidence="2">The sequence shown here is derived from an EMBL/GenBank/DDBJ whole genome shotgun (WGS) entry which is preliminary data.</text>
</comment>
<dbReference type="Pfam" id="PF10662">
    <property type="entry name" value="PduV-EutP"/>
    <property type="match status" value="1"/>
</dbReference>
<dbReference type="InterPro" id="IPR012381">
    <property type="entry name" value="EutP_PduV"/>
</dbReference>
<name>A0ABU5ZKJ1_9BACL</name>
<dbReference type="SUPFAM" id="SSF52540">
    <property type="entry name" value="P-loop containing nucleoside triphosphate hydrolases"/>
    <property type="match status" value="1"/>
</dbReference>
<evidence type="ECO:0000256" key="1">
    <source>
        <dbReference type="PIRNR" id="PIRNR036409"/>
    </source>
</evidence>
<sequence>MNRVMMIGAVGSGKSSLIKALAGEEQPAKKTQALEFKDWLIDTPGEYTENPLYYRSLMVTAMQAKLLVLVQDATRKRNSFPPGFASGFPIGAIGVITKIDHPDADPGLAQKLLRQSLPQGEIHLTSAVTKEGIEPLKNLLLEILGLLK</sequence>